<proteinExistence type="predicted"/>
<sequence length="166" mass="17007">MDGGPVRARLRYRPLMSPASRATAASVAAALLALAGCSSSAAPELAAFDRPATTEDAVPDGVQLPAELGELRYIGEVEGSAVYAARGPADHPWCVVALTGSVEDGDWVLGASCADDAEFDRRGVWVAVGGAEVERGTAVLLPDDFSGELEDGWQVAGPNLAEPVGS</sequence>
<protein>
    <recommendedName>
        <fullName evidence="4">Lipoprotein</fullName>
    </recommendedName>
</protein>
<dbReference type="EMBL" id="VLKF01000001">
    <property type="protein sequence ID" value="TWH75134.1"/>
    <property type="molecule type" value="Genomic_DNA"/>
</dbReference>
<evidence type="ECO:0000313" key="3">
    <source>
        <dbReference type="Proteomes" id="UP000321490"/>
    </source>
</evidence>
<comment type="caution">
    <text evidence="2">The sequence shown here is derived from an EMBL/GenBank/DDBJ whole genome shotgun (WGS) entry which is preliminary data.</text>
</comment>
<organism evidence="2 3">
    <name type="scientific">Modestobacter roseus</name>
    <dbReference type="NCBI Taxonomy" id="1181884"/>
    <lineage>
        <taxon>Bacteria</taxon>
        <taxon>Bacillati</taxon>
        <taxon>Actinomycetota</taxon>
        <taxon>Actinomycetes</taxon>
        <taxon>Geodermatophilales</taxon>
        <taxon>Geodermatophilaceae</taxon>
        <taxon>Modestobacter</taxon>
    </lineage>
</organism>
<keyword evidence="1" id="KW-0732">Signal</keyword>
<name>A0A562IX41_9ACTN</name>
<reference evidence="2 3" key="1">
    <citation type="submission" date="2019-07" db="EMBL/GenBank/DDBJ databases">
        <title>R&amp;d 2014.</title>
        <authorList>
            <person name="Klenk H.-P."/>
        </authorList>
    </citation>
    <scope>NUCLEOTIDE SEQUENCE [LARGE SCALE GENOMIC DNA]</scope>
    <source>
        <strain evidence="2 3">DSM 45764</strain>
    </source>
</reference>
<feature type="chain" id="PRO_5022241783" description="Lipoprotein" evidence="1">
    <location>
        <begin position="42"/>
        <end position="166"/>
    </location>
</feature>
<dbReference type="Proteomes" id="UP000321490">
    <property type="component" value="Unassembled WGS sequence"/>
</dbReference>
<gene>
    <name evidence="2" type="ORF">JD78_03685</name>
</gene>
<evidence type="ECO:0008006" key="4">
    <source>
        <dbReference type="Google" id="ProtNLM"/>
    </source>
</evidence>
<accession>A0A562IX41</accession>
<keyword evidence="3" id="KW-1185">Reference proteome</keyword>
<evidence type="ECO:0000256" key="1">
    <source>
        <dbReference type="SAM" id="SignalP"/>
    </source>
</evidence>
<evidence type="ECO:0000313" key="2">
    <source>
        <dbReference type="EMBL" id="TWH75134.1"/>
    </source>
</evidence>
<feature type="signal peptide" evidence="1">
    <location>
        <begin position="1"/>
        <end position="41"/>
    </location>
</feature>
<dbReference type="AlphaFoldDB" id="A0A562IX41"/>